<evidence type="ECO:0000259" key="5">
    <source>
        <dbReference type="SMART" id="SM00062"/>
    </source>
</evidence>
<reference evidence="6" key="1">
    <citation type="submission" date="2021-01" db="EMBL/GenBank/DDBJ databases">
        <title>Whole genome shotgun sequence of Actinoplanes capillaceus NBRC 16408.</title>
        <authorList>
            <person name="Komaki H."/>
            <person name="Tamura T."/>
        </authorList>
    </citation>
    <scope>NUCLEOTIDE SEQUENCE [LARGE SCALE GENOMIC DNA]</scope>
    <source>
        <strain evidence="6">NBRC 16408</strain>
    </source>
</reference>
<dbReference type="PANTHER" id="PTHR30085">
    <property type="entry name" value="AMINO ACID ABC TRANSPORTER PERMEASE"/>
    <property type="match status" value="1"/>
</dbReference>
<dbReference type="InterPro" id="IPR001638">
    <property type="entry name" value="Solute-binding_3/MltF_N"/>
</dbReference>
<organism evidence="6">
    <name type="scientific">Actinoplanes campanulatus</name>
    <dbReference type="NCBI Taxonomy" id="113559"/>
    <lineage>
        <taxon>Bacteria</taxon>
        <taxon>Bacillati</taxon>
        <taxon>Actinomycetota</taxon>
        <taxon>Actinomycetes</taxon>
        <taxon>Micromonosporales</taxon>
        <taxon>Micromonosporaceae</taxon>
        <taxon>Actinoplanes</taxon>
    </lineage>
</organism>
<comment type="similarity">
    <text evidence="1">Belongs to the bacterial solute-binding protein 3 family.</text>
</comment>
<dbReference type="Gene3D" id="3.40.190.10">
    <property type="entry name" value="Periplasmic binding protein-like II"/>
    <property type="match status" value="2"/>
</dbReference>
<dbReference type="SUPFAM" id="SSF53850">
    <property type="entry name" value="Periplasmic binding protein-like II"/>
    <property type="match status" value="1"/>
</dbReference>
<dbReference type="Pfam" id="PF00497">
    <property type="entry name" value="SBP_bac_3"/>
    <property type="match status" value="1"/>
</dbReference>
<evidence type="ECO:0000256" key="2">
    <source>
        <dbReference type="ARBA" id="ARBA00022448"/>
    </source>
</evidence>
<dbReference type="EMBL" id="BOMF01000003">
    <property type="protein sequence ID" value="GID43051.1"/>
    <property type="molecule type" value="Genomic_DNA"/>
</dbReference>
<evidence type="ECO:0000256" key="4">
    <source>
        <dbReference type="SAM" id="MobiDB-lite"/>
    </source>
</evidence>
<dbReference type="PANTHER" id="PTHR30085:SF6">
    <property type="entry name" value="ABC TRANSPORTER GLUTAMINE-BINDING PROTEIN GLNH"/>
    <property type="match status" value="1"/>
</dbReference>
<accession>A0ABQ3W7N6</accession>
<dbReference type="InterPro" id="IPR051455">
    <property type="entry name" value="Bact_solute-bind_prot3"/>
</dbReference>
<evidence type="ECO:0000256" key="3">
    <source>
        <dbReference type="ARBA" id="ARBA00022729"/>
    </source>
</evidence>
<dbReference type="SMART" id="SM00062">
    <property type="entry name" value="PBPb"/>
    <property type="match status" value="1"/>
</dbReference>
<proteinExistence type="inferred from homology"/>
<evidence type="ECO:0000256" key="1">
    <source>
        <dbReference type="ARBA" id="ARBA00010333"/>
    </source>
</evidence>
<keyword evidence="2" id="KW-0813">Transport</keyword>
<gene>
    <name evidence="6" type="ORF">Aca07nite_03260</name>
</gene>
<protein>
    <recommendedName>
        <fullName evidence="5">Solute-binding protein family 3/N-terminal domain-containing protein</fullName>
    </recommendedName>
</protein>
<keyword evidence="3" id="KW-0732">Signal</keyword>
<sequence>MVVILGVTTAAWWKQREPDPFEFLSGTVRIGYRATQYDGWHSVSGRGHAGFEVAVVEALQRRFDFKVSWVPLDDLDDRIEALRGTWHDLHGTEQEPVKLVISNFSITSRRAEKIDFAGPYFVDRQGYLSKTKATKLIDLPTDSSICTVRGSTSSDFLDNRGWSIVERPSLDACISEFKQGTVTAVTGDSSALAGFAIKQGLNPAEYIAFASGAEEYGVGIPNNSPRLCAAVSETIEKFLSIEWNRAFAENLKPIGLHIAQGPDDPNGVMRPSQTDVCKPAQPWKQK</sequence>
<feature type="region of interest" description="Disordered" evidence="4">
    <location>
        <begin position="262"/>
        <end position="286"/>
    </location>
</feature>
<evidence type="ECO:0000313" key="6">
    <source>
        <dbReference type="EMBL" id="GID43051.1"/>
    </source>
</evidence>
<feature type="domain" description="Solute-binding protein family 3/N-terminal" evidence="5">
    <location>
        <begin position="27"/>
        <end position="254"/>
    </location>
</feature>
<name>A0ABQ3W7N6_9ACTN</name>
<comment type="caution">
    <text evidence="6">The sequence shown here is derived from an EMBL/GenBank/DDBJ whole genome shotgun (WGS) entry which is preliminary data.</text>
</comment>